<protein>
    <submittedName>
        <fullName evidence="3">Rhodanese-like domain-containing protein</fullName>
    </submittedName>
</protein>
<dbReference type="InterPro" id="IPR001307">
    <property type="entry name" value="Thiosulphate_STrfase_CS"/>
</dbReference>
<name>A0ABY4ALB0_9BURK</name>
<dbReference type="SMART" id="SM00450">
    <property type="entry name" value="RHOD"/>
    <property type="match status" value="1"/>
</dbReference>
<feature type="signal peptide" evidence="1">
    <location>
        <begin position="1"/>
        <end position="30"/>
    </location>
</feature>
<dbReference type="PANTHER" id="PTHR43031">
    <property type="entry name" value="FAD-DEPENDENT OXIDOREDUCTASE"/>
    <property type="match status" value="1"/>
</dbReference>
<dbReference type="PROSITE" id="PS00380">
    <property type="entry name" value="RHODANESE_1"/>
    <property type="match status" value="1"/>
</dbReference>
<dbReference type="PROSITE" id="PS50206">
    <property type="entry name" value="RHODANESE_3"/>
    <property type="match status" value="1"/>
</dbReference>
<dbReference type="SUPFAM" id="SSF52821">
    <property type="entry name" value="Rhodanese/Cell cycle control phosphatase"/>
    <property type="match status" value="1"/>
</dbReference>
<gene>
    <name evidence="3" type="ORF">DHf2319_03335</name>
</gene>
<dbReference type="InterPro" id="IPR001763">
    <property type="entry name" value="Rhodanese-like_dom"/>
</dbReference>
<dbReference type="Gene3D" id="3.40.250.10">
    <property type="entry name" value="Rhodanese-like domain"/>
    <property type="match status" value="1"/>
</dbReference>
<reference evidence="3 4" key="1">
    <citation type="submission" date="2020-11" db="EMBL/GenBank/DDBJ databases">
        <title>Algicoccus daihaiensis sp.nov., isolated from Daihai Lake in Inner Mongolia.</title>
        <authorList>
            <person name="Kai J."/>
        </authorList>
    </citation>
    <scope>NUCLEOTIDE SEQUENCE [LARGE SCALE GENOMIC DNA]</scope>
    <source>
        <strain evidence="4">f23</strain>
    </source>
</reference>
<feature type="chain" id="PRO_5045817831" evidence="1">
    <location>
        <begin position="31"/>
        <end position="160"/>
    </location>
</feature>
<evidence type="ECO:0000259" key="2">
    <source>
        <dbReference type="PROSITE" id="PS50206"/>
    </source>
</evidence>
<keyword evidence="4" id="KW-1185">Reference proteome</keyword>
<organism evidence="3 4">
    <name type="scientific">Orrella daihaiensis</name>
    <dbReference type="NCBI Taxonomy" id="2782176"/>
    <lineage>
        <taxon>Bacteria</taxon>
        <taxon>Pseudomonadati</taxon>
        <taxon>Pseudomonadota</taxon>
        <taxon>Betaproteobacteria</taxon>
        <taxon>Burkholderiales</taxon>
        <taxon>Alcaligenaceae</taxon>
        <taxon>Orrella</taxon>
    </lineage>
</organism>
<dbReference type="Pfam" id="PF00581">
    <property type="entry name" value="Rhodanese"/>
    <property type="match status" value="1"/>
</dbReference>
<accession>A0ABY4ALB0</accession>
<sequence length="160" mass="17534">MQFKLALGKSFRTIPLATALLFAASFTAYAQNPAAVDEMAGYMDFIEYGGGVIFAEQIPKAEYENIMVIDARDANQFAKEHIPGAVNIEWRQVLNERDNIPTDKMVLIYCNTGSLSAQAGFALRVAGHENVRILQGGFEEWKAKGGFEANARAAGQTPKE</sequence>
<dbReference type="EMBL" id="CP063982">
    <property type="protein sequence ID" value="UOD50964.1"/>
    <property type="molecule type" value="Genomic_DNA"/>
</dbReference>
<dbReference type="RefSeq" id="WP_243479381.1">
    <property type="nucleotide sequence ID" value="NZ_CP063982.1"/>
</dbReference>
<dbReference type="PANTHER" id="PTHR43031:SF1">
    <property type="entry name" value="PYRIDINE NUCLEOTIDE-DISULPHIDE OXIDOREDUCTASE"/>
    <property type="match status" value="1"/>
</dbReference>
<evidence type="ECO:0000313" key="4">
    <source>
        <dbReference type="Proteomes" id="UP000831607"/>
    </source>
</evidence>
<proteinExistence type="predicted"/>
<dbReference type="InterPro" id="IPR050229">
    <property type="entry name" value="GlpE_sulfurtransferase"/>
</dbReference>
<dbReference type="CDD" id="cd00158">
    <property type="entry name" value="RHOD"/>
    <property type="match status" value="1"/>
</dbReference>
<evidence type="ECO:0000256" key="1">
    <source>
        <dbReference type="SAM" id="SignalP"/>
    </source>
</evidence>
<dbReference type="Proteomes" id="UP000831607">
    <property type="component" value="Chromosome"/>
</dbReference>
<keyword evidence="1" id="KW-0732">Signal</keyword>
<dbReference type="InterPro" id="IPR036873">
    <property type="entry name" value="Rhodanese-like_dom_sf"/>
</dbReference>
<feature type="domain" description="Rhodanese" evidence="2">
    <location>
        <begin position="62"/>
        <end position="150"/>
    </location>
</feature>
<evidence type="ECO:0000313" key="3">
    <source>
        <dbReference type="EMBL" id="UOD50964.1"/>
    </source>
</evidence>